<sequence length="91" mass="10687">MFFGGYKYREHKNEQKEQVIKDKAEKVAIQYFKEQENIDITVTEFEFAPSDFGSIFVSGHVTNEPTRKILVDVNYKDNYKVESTGLDKEKK</sequence>
<comment type="caution">
    <text evidence="1">The sequence shown here is derived from an EMBL/GenBank/DDBJ whole genome shotgun (WGS) entry which is preliminary data.</text>
</comment>
<keyword evidence="2" id="KW-1185">Reference proteome</keyword>
<dbReference type="Proteomes" id="UP000677611">
    <property type="component" value="Unassembled WGS sequence"/>
</dbReference>
<protein>
    <submittedName>
        <fullName evidence="1">Uncharacterized protein</fullName>
    </submittedName>
</protein>
<proteinExistence type="predicted"/>
<reference evidence="1 2" key="1">
    <citation type="submission" date="2021-03" db="EMBL/GenBank/DDBJ databases">
        <title>Identification of novel Bacillus strains.</title>
        <authorList>
            <person name="Xiao Z."/>
            <person name="Li Y."/>
            <person name="Shen J."/>
        </authorList>
    </citation>
    <scope>NUCLEOTIDE SEQUENCE [LARGE SCALE GENOMIC DNA]</scope>
    <source>
        <strain evidence="1 2">SY8</strain>
    </source>
</reference>
<accession>A0ABS3NWZ5</accession>
<gene>
    <name evidence="1" type="ORF">J4P90_09405</name>
</gene>
<evidence type="ECO:0000313" key="1">
    <source>
        <dbReference type="EMBL" id="MBO1625462.1"/>
    </source>
</evidence>
<organism evidence="1 2">
    <name type="scientific">Bacillus arachidis</name>
    <dbReference type="NCBI Taxonomy" id="2819290"/>
    <lineage>
        <taxon>Bacteria</taxon>
        <taxon>Bacillati</taxon>
        <taxon>Bacillota</taxon>
        <taxon>Bacilli</taxon>
        <taxon>Bacillales</taxon>
        <taxon>Bacillaceae</taxon>
        <taxon>Bacillus</taxon>
    </lineage>
</organism>
<dbReference type="EMBL" id="JAGDQJ010000011">
    <property type="protein sequence ID" value="MBO1625462.1"/>
    <property type="molecule type" value="Genomic_DNA"/>
</dbReference>
<name>A0ABS3NWZ5_9BACI</name>
<evidence type="ECO:0000313" key="2">
    <source>
        <dbReference type="Proteomes" id="UP000677611"/>
    </source>
</evidence>